<comment type="subcellular location">
    <subcellularLocation>
        <location evidence="1">Cell inner membrane</location>
        <topology evidence="1">Multi-pass membrane protein</topology>
    </subcellularLocation>
</comment>
<feature type="transmembrane region" description="Helical" evidence="18">
    <location>
        <begin position="235"/>
        <end position="256"/>
    </location>
</feature>
<evidence type="ECO:0000256" key="2">
    <source>
        <dbReference type="ARBA" id="ARBA00006683"/>
    </source>
</evidence>
<dbReference type="PANTHER" id="PTHR32309">
    <property type="entry name" value="TYROSINE-PROTEIN KINASE"/>
    <property type="match status" value="1"/>
</dbReference>
<feature type="region of interest" description="Disordered" evidence="17">
    <location>
        <begin position="508"/>
        <end position="531"/>
    </location>
</feature>
<dbReference type="InterPro" id="IPR027417">
    <property type="entry name" value="P-loop_NTPase"/>
</dbReference>
<evidence type="ECO:0000256" key="6">
    <source>
        <dbReference type="ARBA" id="ARBA00022475"/>
    </source>
</evidence>
<evidence type="ECO:0000313" key="21">
    <source>
        <dbReference type="EMBL" id="OZG59425.1"/>
    </source>
</evidence>
<dbReference type="SUPFAM" id="SSF52540">
    <property type="entry name" value="P-loop containing nucleoside triphosphate hydrolases"/>
    <property type="match status" value="1"/>
</dbReference>
<evidence type="ECO:0000256" key="15">
    <source>
        <dbReference type="ARBA" id="ARBA00023137"/>
    </source>
</evidence>
<comment type="similarity">
    <text evidence="2">Belongs to the CpsC/CapA family.</text>
</comment>
<evidence type="ECO:0000313" key="22">
    <source>
        <dbReference type="Proteomes" id="UP000216444"/>
    </source>
</evidence>
<dbReference type="Pfam" id="PF13614">
    <property type="entry name" value="AAA_31"/>
    <property type="match status" value="1"/>
</dbReference>
<keyword evidence="9 18" id="KW-0812">Transmembrane</keyword>
<dbReference type="RefSeq" id="WP_211279406.1">
    <property type="nucleotide sequence ID" value="NZ_MWWV01000001.1"/>
</dbReference>
<organism evidence="21 22">
    <name type="scientific">Bifidobacterium tissieri</name>
    <dbReference type="NCBI Taxonomy" id="1630162"/>
    <lineage>
        <taxon>Bacteria</taxon>
        <taxon>Bacillati</taxon>
        <taxon>Actinomycetota</taxon>
        <taxon>Actinomycetes</taxon>
        <taxon>Bifidobacteriales</taxon>
        <taxon>Bifidobacteriaceae</taxon>
        <taxon>Bifidobacterium</taxon>
    </lineage>
</organism>
<dbReference type="EC" id="2.7.10.2" evidence="5"/>
<evidence type="ECO:0000256" key="8">
    <source>
        <dbReference type="ARBA" id="ARBA00022679"/>
    </source>
</evidence>
<protein>
    <recommendedName>
        <fullName evidence="5">non-specific protein-tyrosine kinase</fullName>
        <ecNumber evidence="5">2.7.10.2</ecNumber>
    </recommendedName>
</protein>
<evidence type="ECO:0000259" key="19">
    <source>
        <dbReference type="Pfam" id="PF02706"/>
    </source>
</evidence>
<keyword evidence="11" id="KW-0418">Kinase</keyword>
<evidence type="ECO:0000256" key="3">
    <source>
        <dbReference type="ARBA" id="ARBA00007316"/>
    </source>
</evidence>
<proteinExistence type="inferred from homology"/>
<keyword evidence="22" id="KW-1185">Reference proteome</keyword>
<dbReference type="GO" id="GO:0004715">
    <property type="term" value="F:non-membrane spanning protein tyrosine kinase activity"/>
    <property type="evidence" value="ECO:0007669"/>
    <property type="project" value="UniProtKB-EC"/>
</dbReference>
<feature type="compositionally biased region" description="Basic residues" evidence="17">
    <location>
        <begin position="515"/>
        <end position="531"/>
    </location>
</feature>
<evidence type="ECO:0000256" key="1">
    <source>
        <dbReference type="ARBA" id="ARBA00004429"/>
    </source>
</evidence>
<dbReference type="Gene3D" id="3.40.50.300">
    <property type="entry name" value="P-loop containing nucleotide triphosphate hydrolases"/>
    <property type="match status" value="1"/>
</dbReference>
<keyword evidence="6" id="KW-1003">Cell membrane</keyword>
<dbReference type="InterPro" id="IPR003856">
    <property type="entry name" value="LPS_length_determ_N"/>
</dbReference>
<evidence type="ECO:0000256" key="14">
    <source>
        <dbReference type="ARBA" id="ARBA00023136"/>
    </source>
</evidence>
<feature type="transmembrane region" description="Helical" evidence="18">
    <location>
        <begin position="64"/>
        <end position="84"/>
    </location>
</feature>
<dbReference type="GO" id="GO:0005524">
    <property type="term" value="F:ATP binding"/>
    <property type="evidence" value="ECO:0007669"/>
    <property type="project" value="UniProtKB-KW"/>
</dbReference>
<keyword evidence="10" id="KW-0547">Nucleotide-binding</keyword>
<dbReference type="Pfam" id="PF02706">
    <property type="entry name" value="Wzz"/>
    <property type="match status" value="1"/>
</dbReference>
<dbReference type="NCBIfam" id="TIGR01007">
    <property type="entry name" value="eps_fam"/>
    <property type="match status" value="1"/>
</dbReference>
<name>A0A261FK83_9BIFI</name>
<keyword evidence="15" id="KW-0829">Tyrosine-protein kinase</keyword>
<reference evidence="21 22" key="1">
    <citation type="journal article" date="2017" name="BMC Genomics">
        <title>Comparative genomic and phylogenomic analyses of the Bifidobacteriaceae family.</title>
        <authorList>
            <person name="Lugli G.A."/>
            <person name="Milani C."/>
            <person name="Turroni F."/>
            <person name="Duranti S."/>
            <person name="Mancabelli L."/>
            <person name="Mangifesta M."/>
            <person name="Ferrario C."/>
            <person name="Modesto M."/>
            <person name="Mattarelli P."/>
            <person name="Jiri K."/>
            <person name="van Sinderen D."/>
            <person name="Ventura M."/>
        </authorList>
    </citation>
    <scope>NUCLEOTIDE SEQUENCE [LARGE SCALE GENOMIC DNA]</scope>
    <source>
        <strain evidence="21 22">DSM 100201</strain>
    </source>
</reference>
<evidence type="ECO:0000259" key="20">
    <source>
        <dbReference type="Pfam" id="PF13614"/>
    </source>
</evidence>
<comment type="similarity">
    <text evidence="3">Belongs to the CpsD/CapB family.</text>
</comment>
<dbReference type="InterPro" id="IPR025669">
    <property type="entry name" value="AAA_dom"/>
</dbReference>
<comment type="caution">
    <text evidence="21">The sequence shown here is derived from an EMBL/GenBank/DDBJ whole genome shotgun (WGS) entry which is preliminary data.</text>
</comment>
<keyword evidence="7" id="KW-0997">Cell inner membrane</keyword>
<dbReference type="AlphaFoldDB" id="A0A261FK83"/>
<evidence type="ECO:0000256" key="12">
    <source>
        <dbReference type="ARBA" id="ARBA00022840"/>
    </source>
</evidence>
<sequence length="531" mass="57204">MNGRTGAKGGLSLIDLSLCQKRIAVFGETKNEVSEGRSIRVEKNDGEEKDVISIDIIGAVRKHLAALIATFVVVVVAVCGYTFMQTPQYSATAEVFASYKGTASDGSQTSDMTTRSYATSYINTQLQSYPQLVKTEAILQPVIDEMGLNTTVESLAGKITAQQPTDTFLVDITATDPDPKVAAELANNVAKSLKDQVSSTLYSSEATETSPINLSIVQSAQVPVKHSSPNIKMNIAIGIAGGLVLGLLVAIALDLLDHKIRQASDLQDILDVPVLGTLSRNDVYAGKAPVVISRPASREAEDIRRLRMNLTYVMPDKGDRSNLIVITSAGVSEGKTTTSVNLAAAYAEAGKKVLLIDADLRNPSVAKALSMNGTVGLSQLLTYQVKSTDAIQQYWKENFHILPAGKRAPNPGILFNSKAMKSLLDQVSDLYDYVIIDTAPLKVANDAAVFVKEGATMLFVSGLGHGEKNDVRTAAEELETLNVTVAGAVLNFSEEEKSDDNYYYYYGDGEDGKSRRTRRNTKQSSKKTKKS</sequence>
<keyword evidence="14 18" id="KW-0472">Membrane</keyword>
<gene>
    <name evidence="21" type="ORF">BTIS_0156</name>
</gene>
<comment type="similarity">
    <text evidence="4">Belongs to the etk/wzc family.</text>
</comment>
<dbReference type="EMBL" id="MWWV01000001">
    <property type="protein sequence ID" value="OZG59425.1"/>
    <property type="molecule type" value="Genomic_DNA"/>
</dbReference>
<evidence type="ECO:0000256" key="9">
    <source>
        <dbReference type="ARBA" id="ARBA00022692"/>
    </source>
</evidence>
<evidence type="ECO:0000256" key="13">
    <source>
        <dbReference type="ARBA" id="ARBA00022989"/>
    </source>
</evidence>
<evidence type="ECO:0000256" key="10">
    <source>
        <dbReference type="ARBA" id="ARBA00022741"/>
    </source>
</evidence>
<feature type="domain" description="AAA" evidence="20">
    <location>
        <begin position="333"/>
        <end position="441"/>
    </location>
</feature>
<dbReference type="GO" id="GO:0005886">
    <property type="term" value="C:plasma membrane"/>
    <property type="evidence" value="ECO:0007669"/>
    <property type="project" value="UniProtKB-SubCell"/>
</dbReference>
<keyword evidence="8" id="KW-0808">Transferase</keyword>
<feature type="domain" description="Polysaccharide chain length determinant N-terminal" evidence="19">
    <location>
        <begin position="55"/>
        <end position="145"/>
    </location>
</feature>
<keyword evidence="12" id="KW-0067">ATP-binding</keyword>
<accession>A0A261FK83</accession>
<evidence type="ECO:0000256" key="18">
    <source>
        <dbReference type="SAM" id="Phobius"/>
    </source>
</evidence>
<dbReference type="InterPro" id="IPR005702">
    <property type="entry name" value="Wzc-like_C"/>
</dbReference>
<comment type="catalytic activity">
    <reaction evidence="16">
        <text>L-tyrosyl-[protein] + ATP = O-phospho-L-tyrosyl-[protein] + ADP + H(+)</text>
        <dbReference type="Rhea" id="RHEA:10596"/>
        <dbReference type="Rhea" id="RHEA-COMP:10136"/>
        <dbReference type="Rhea" id="RHEA-COMP:20101"/>
        <dbReference type="ChEBI" id="CHEBI:15378"/>
        <dbReference type="ChEBI" id="CHEBI:30616"/>
        <dbReference type="ChEBI" id="CHEBI:46858"/>
        <dbReference type="ChEBI" id="CHEBI:61978"/>
        <dbReference type="ChEBI" id="CHEBI:456216"/>
        <dbReference type="EC" id="2.7.10.2"/>
    </reaction>
</comment>
<evidence type="ECO:0000256" key="11">
    <source>
        <dbReference type="ARBA" id="ARBA00022777"/>
    </source>
</evidence>
<dbReference type="Proteomes" id="UP000216444">
    <property type="component" value="Unassembled WGS sequence"/>
</dbReference>
<evidence type="ECO:0000256" key="17">
    <source>
        <dbReference type="SAM" id="MobiDB-lite"/>
    </source>
</evidence>
<dbReference type="PANTHER" id="PTHR32309:SF13">
    <property type="entry name" value="FERRIC ENTEROBACTIN TRANSPORT PROTEIN FEPE"/>
    <property type="match status" value="1"/>
</dbReference>
<evidence type="ECO:0000256" key="5">
    <source>
        <dbReference type="ARBA" id="ARBA00011903"/>
    </source>
</evidence>
<dbReference type="CDD" id="cd05387">
    <property type="entry name" value="BY-kinase"/>
    <property type="match status" value="1"/>
</dbReference>
<evidence type="ECO:0000256" key="16">
    <source>
        <dbReference type="ARBA" id="ARBA00051245"/>
    </source>
</evidence>
<evidence type="ECO:0000256" key="4">
    <source>
        <dbReference type="ARBA" id="ARBA00008883"/>
    </source>
</evidence>
<dbReference type="InterPro" id="IPR050445">
    <property type="entry name" value="Bact_polysacc_biosynth/exp"/>
</dbReference>
<evidence type="ECO:0000256" key="7">
    <source>
        <dbReference type="ARBA" id="ARBA00022519"/>
    </source>
</evidence>
<keyword evidence="13 18" id="KW-1133">Transmembrane helix</keyword>